<accession>A0AB39YNK6</accession>
<dbReference type="Pfam" id="PF01546">
    <property type="entry name" value="Peptidase_M20"/>
    <property type="match status" value="1"/>
</dbReference>
<evidence type="ECO:0000256" key="1">
    <source>
        <dbReference type="ARBA" id="ARBA00001947"/>
    </source>
</evidence>
<keyword evidence="4" id="KW-0378">Hydrolase</keyword>
<gene>
    <name evidence="7" type="ORF">ABQM86_21215</name>
</gene>
<proteinExistence type="inferred from homology"/>
<dbReference type="InterPro" id="IPR050072">
    <property type="entry name" value="Peptidase_M20A"/>
</dbReference>
<evidence type="ECO:0000256" key="4">
    <source>
        <dbReference type="ARBA" id="ARBA00022801"/>
    </source>
</evidence>
<dbReference type="Gene3D" id="3.40.630.10">
    <property type="entry name" value="Zn peptidases"/>
    <property type="match status" value="1"/>
</dbReference>
<evidence type="ECO:0000313" key="7">
    <source>
        <dbReference type="EMBL" id="XDV71446.1"/>
    </source>
</evidence>
<reference evidence="7" key="1">
    <citation type="submission" date="2024-07" db="EMBL/GenBank/DDBJ databases">
        <authorList>
            <person name="Li J."/>
            <person name="Wei H."/>
            <person name="Ma J."/>
        </authorList>
    </citation>
    <scope>NUCLEOTIDE SEQUENCE</scope>
    <source>
        <strain evidence="7">AMU7</strain>
    </source>
</reference>
<dbReference type="RefSeq" id="WP_280624904.1">
    <property type="nucleotide sequence ID" value="NZ_CP165735.1"/>
</dbReference>
<organism evidence="7">
    <name type="scientific">Paenarthrobacter sp. AMU7</name>
    <dbReference type="NCBI Taxonomy" id="3162492"/>
    <lineage>
        <taxon>Bacteria</taxon>
        <taxon>Bacillati</taxon>
        <taxon>Actinomycetota</taxon>
        <taxon>Actinomycetes</taxon>
        <taxon>Micrococcales</taxon>
        <taxon>Micrococcaceae</taxon>
        <taxon>Paenarthrobacter</taxon>
    </lineage>
</organism>
<dbReference type="AlphaFoldDB" id="A0AB39YNK6"/>
<dbReference type="Gene3D" id="3.30.70.360">
    <property type="match status" value="1"/>
</dbReference>
<evidence type="ECO:0000259" key="6">
    <source>
        <dbReference type="Pfam" id="PF07687"/>
    </source>
</evidence>
<dbReference type="PANTHER" id="PTHR43808:SF8">
    <property type="entry name" value="PEPTIDASE M20 DIMERISATION DOMAIN-CONTAINING PROTEIN"/>
    <property type="match status" value="1"/>
</dbReference>
<dbReference type="SUPFAM" id="SSF55031">
    <property type="entry name" value="Bacterial exopeptidase dimerisation domain"/>
    <property type="match status" value="1"/>
</dbReference>
<feature type="domain" description="Peptidase M20 dimerisation" evidence="6">
    <location>
        <begin position="195"/>
        <end position="322"/>
    </location>
</feature>
<evidence type="ECO:0000256" key="2">
    <source>
        <dbReference type="ARBA" id="ARBA00006247"/>
    </source>
</evidence>
<dbReference type="InterPro" id="IPR011650">
    <property type="entry name" value="Peptidase_M20_dimer"/>
</dbReference>
<protein>
    <submittedName>
        <fullName evidence="7">M20/M25/M40 family metallo-hydrolase</fullName>
    </submittedName>
</protein>
<dbReference type="PROSITE" id="PS00758">
    <property type="entry name" value="ARGE_DAPE_CPG2_1"/>
    <property type="match status" value="1"/>
</dbReference>
<dbReference type="Gene3D" id="1.10.150.900">
    <property type="match status" value="1"/>
</dbReference>
<dbReference type="Pfam" id="PF07687">
    <property type="entry name" value="M20_dimer"/>
    <property type="match status" value="1"/>
</dbReference>
<dbReference type="InterPro" id="IPR001261">
    <property type="entry name" value="ArgE/DapE_CS"/>
</dbReference>
<dbReference type="InterPro" id="IPR002933">
    <property type="entry name" value="Peptidase_M20"/>
</dbReference>
<dbReference type="InterPro" id="IPR036264">
    <property type="entry name" value="Bact_exopeptidase_dim_dom"/>
</dbReference>
<evidence type="ECO:0000256" key="5">
    <source>
        <dbReference type="ARBA" id="ARBA00022833"/>
    </source>
</evidence>
<name>A0AB39YNK6_9MICC</name>
<comment type="cofactor">
    <cofactor evidence="1">
        <name>Zn(2+)</name>
        <dbReference type="ChEBI" id="CHEBI:29105"/>
    </cofactor>
</comment>
<dbReference type="GO" id="GO:0016787">
    <property type="term" value="F:hydrolase activity"/>
    <property type="evidence" value="ECO:0007669"/>
    <property type="project" value="UniProtKB-KW"/>
</dbReference>
<evidence type="ECO:0000256" key="3">
    <source>
        <dbReference type="ARBA" id="ARBA00022723"/>
    </source>
</evidence>
<comment type="similarity">
    <text evidence="2">Belongs to the peptidase M20A family.</text>
</comment>
<keyword evidence="5" id="KW-0862">Zinc</keyword>
<dbReference type="PIRSF" id="PIRSF036696">
    <property type="entry name" value="ACY-1"/>
    <property type="match status" value="1"/>
</dbReference>
<dbReference type="PANTHER" id="PTHR43808">
    <property type="entry name" value="ACETYLORNITHINE DEACETYLASE"/>
    <property type="match status" value="1"/>
</dbReference>
<dbReference type="GO" id="GO:0046872">
    <property type="term" value="F:metal ion binding"/>
    <property type="evidence" value="ECO:0007669"/>
    <property type="project" value="UniProtKB-KW"/>
</dbReference>
<keyword evidence="3" id="KW-0479">Metal-binding</keyword>
<dbReference type="NCBIfam" id="NF005913">
    <property type="entry name" value="PRK07906.1"/>
    <property type="match status" value="1"/>
</dbReference>
<dbReference type="SUPFAM" id="SSF53187">
    <property type="entry name" value="Zn-dependent exopeptidases"/>
    <property type="match status" value="1"/>
</dbReference>
<sequence>MGIIDAAELCSQLIQFDTTNYGEGKSNGERECAEFIADLLTQAGYEPLVLGPTPERASVVLRIPGRDRTLPGLLVHAHIDVVPAEPEQWSFDPFAGEIRDGFIWGRGASDMKDMVAMSLATLLTWARDGMTPRRDIVVAFVADEEDKGDYGALWLVAKHPELFAGLEAGIGESGGTATPLQARDGSMVRIYPVATGERGTLHMRLRSTGTSGHGSRPSNDSAITHLLGAAHRINSYRWPMHLTETVKSYIHGTTTALGYTPDLSTESGVEQAIDVMGTAGDVARATIRCSSTTTVLRAGYKVNVIPGAAEAEVDVRCLPGTEDLVLSTIDELLGDRVTREFLSYQPAVQSPLDSPWFAQITAALNRYDPDAVVVPVCMGGGTDAKAFSLLGIRCYGFAPLGIDPENRTHSGVHGIDERIPVASVRSGQKILQDFLTNV</sequence>
<dbReference type="EMBL" id="CP165735">
    <property type="protein sequence ID" value="XDV71446.1"/>
    <property type="molecule type" value="Genomic_DNA"/>
</dbReference>